<accession>A0A6J6P5G5</accession>
<dbReference type="GO" id="GO:0043811">
    <property type="term" value="F:phosphate:acyl-[acyl carrier protein] acyltransferase activity"/>
    <property type="evidence" value="ECO:0007669"/>
    <property type="project" value="UniProtKB-EC"/>
</dbReference>
<dbReference type="PANTHER" id="PTHR30100">
    <property type="entry name" value="FATTY ACID/PHOSPHOLIPID SYNTHESIS PROTEIN PLSX"/>
    <property type="match status" value="1"/>
</dbReference>
<sequence length="323" mass="33420">MLPIAVDAMGGDKAPSEIVAGARQAAELGFNVVLVGPADLADIGDLPLIVASEVIEMHDDPAQGVRRKKDSTLVRAAEAVRDGRASAMVSAGNTGATMASALLRMGRIKGVNRPAIATPIPVPGSLPTLLLDAGANSEVQADWLVQFAQMGSVFSHHRFGIENPKVGLLSIGEEPGKGDTLRKEAFELLSVARGINFIGNVEGRDIMTDTVDVVVTDGFTGNVVLKTLEGALKTVVKALFAAFASEESYKPHADALLPALLPLYASLDPETYGGAILLGVDGVCIISHGSTSAKAMVNAITVAHDMVAAGIVEEIRNAIAANA</sequence>
<evidence type="ECO:0000313" key="11">
    <source>
        <dbReference type="EMBL" id="CAB4691858.1"/>
    </source>
</evidence>
<dbReference type="NCBIfam" id="TIGR00182">
    <property type="entry name" value="plsX"/>
    <property type="match status" value="1"/>
</dbReference>
<evidence type="ECO:0000256" key="8">
    <source>
        <dbReference type="ARBA" id="ARBA00023264"/>
    </source>
</evidence>
<comment type="subcellular location">
    <subcellularLocation>
        <location evidence="2">Cytoplasm</location>
    </subcellularLocation>
</comment>
<evidence type="ECO:0000256" key="5">
    <source>
        <dbReference type="ARBA" id="ARBA00022679"/>
    </source>
</evidence>
<evidence type="ECO:0000256" key="6">
    <source>
        <dbReference type="ARBA" id="ARBA00023098"/>
    </source>
</evidence>
<dbReference type="SUPFAM" id="SSF53659">
    <property type="entry name" value="Isocitrate/Isopropylmalate dehydrogenase-like"/>
    <property type="match status" value="1"/>
</dbReference>
<dbReference type="PIRSF" id="PIRSF002465">
    <property type="entry name" value="Phsphlp_syn_PlsX"/>
    <property type="match status" value="1"/>
</dbReference>
<dbReference type="Pfam" id="PF02504">
    <property type="entry name" value="FA_synthesis"/>
    <property type="match status" value="1"/>
</dbReference>
<dbReference type="GO" id="GO:0006633">
    <property type="term" value="P:fatty acid biosynthetic process"/>
    <property type="evidence" value="ECO:0007669"/>
    <property type="project" value="InterPro"/>
</dbReference>
<dbReference type="GO" id="GO:0005737">
    <property type="term" value="C:cytoplasm"/>
    <property type="evidence" value="ECO:0007669"/>
    <property type="project" value="UniProtKB-SubCell"/>
</dbReference>
<evidence type="ECO:0000256" key="7">
    <source>
        <dbReference type="ARBA" id="ARBA00023209"/>
    </source>
</evidence>
<comment type="subunit">
    <text evidence="10">Homodimer. Probably interacts with PlsY.</text>
</comment>
<name>A0A6J6P5G5_9ZZZZ</name>
<evidence type="ECO:0000256" key="3">
    <source>
        <dbReference type="ARBA" id="ARBA00022490"/>
    </source>
</evidence>
<keyword evidence="6" id="KW-0443">Lipid metabolism</keyword>
<comment type="catalytic activity">
    <reaction evidence="1">
        <text>a fatty acyl-[ACP] + phosphate = an acyl phosphate + holo-[ACP]</text>
        <dbReference type="Rhea" id="RHEA:42292"/>
        <dbReference type="Rhea" id="RHEA-COMP:9685"/>
        <dbReference type="Rhea" id="RHEA-COMP:14125"/>
        <dbReference type="ChEBI" id="CHEBI:43474"/>
        <dbReference type="ChEBI" id="CHEBI:59918"/>
        <dbReference type="ChEBI" id="CHEBI:64479"/>
        <dbReference type="ChEBI" id="CHEBI:138651"/>
        <dbReference type="EC" id="2.3.1.274"/>
    </reaction>
</comment>
<keyword evidence="7" id="KW-0594">Phospholipid biosynthesis</keyword>
<dbReference type="EC" id="2.3.1.274" evidence="9"/>
<dbReference type="InterPro" id="IPR003664">
    <property type="entry name" value="FA_synthesis"/>
</dbReference>
<protein>
    <recommendedName>
        <fullName evidence="9">phosphate acyltransferase</fullName>
        <ecNumber evidence="9">2.3.1.274</ecNumber>
    </recommendedName>
</protein>
<evidence type="ECO:0000256" key="10">
    <source>
        <dbReference type="ARBA" id="ARBA00046608"/>
    </source>
</evidence>
<dbReference type="HAMAP" id="MF_00019">
    <property type="entry name" value="PlsX"/>
    <property type="match status" value="1"/>
</dbReference>
<keyword evidence="3" id="KW-0963">Cytoplasm</keyword>
<keyword evidence="8" id="KW-1208">Phospholipid metabolism</keyword>
<dbReference type="GO" id="GO:0008654">
    <property type="term" value="P:phospholipid biosynthetic process"/>
    <property type="evidence" value="ECO:0007669"/>
    <property type="project" value="UniProtKB-KW"/>
</dbReference>
<dbReference type="Gene3D" id="3.40.718.10">
    <property type="entry name" value="Isopropylmalate Dehydrogenase"/>
    <property type="match status" value="1"/>
</dbReference>
<dbReference type="EMBL" id="CAEZXM010000130">
    <property type="protein sequence ID" value="CAB4691858.1"/>
    <property type="molecule type" value="Genomic_DNA"/>
</dbReference>
<proteinExistence type="inferred from homology"/>
<dbReference type="AlphaFoldDB" id="A0A6J6P5G5"/>
<dbReference type="PANTHER" id="PTHR30100:SF1">
    <property type="entry name" value="PHOSPHATE ACYLTRANSFERASE"/>
    <property type="match status" value="1"/>
</dbReference>
<keyword evidence="5" id="KW-0808">Transferase</keyword>
<keyword evidence="4" id="KW-0444">Lipid biosynthesis</keyword>
<evidence type="ECO:0000256" key="1">
    <source>
        <dbReference type="ARBA" id="ARBA00001232"/>
    </source>
</evidence>
<evidence type="ECO:0000256" key="2">
    <source>
        <dbReference type="ARBA" id="ARBA00004496"/>
    </source>
</evidence>
<gene>
    <name evidence="11" type="ORF">UFOPK2366_00804</name>
</gene>
<evidence type="ECO:0000256" key="9">
    <source>
        <dbReference type="ARBA" id="ARBA00024069"/>
    </source>
</evidence>
<reference evidence="11" key="1">
    <citation type="submission" date="2020-05" db="EMBL/GenBank/DDBJ databases">
        <authorList>
            <person name="Chiriac C."/>
            <person name="Salcher M."/>
            <person name="Ghai R."/>
            <person name="Kavagutti S V."/>
        </authorList>
    </citation>
    <scope>NUCLEOTIDE SEQUENCE</scope>
</reference>
<dbReference type="InterPro" id="IPR012281">
    <property type="entry name" value="Phospholipid_synth_PlsX-like"/>
</dbReference>
<evidence type="ECO:0000256" key="4">
    <source>
        <dbReference type="ARBA" id="ARBA00022516"/>
    </source>
</evidence>
<organism evidence="11">
    <name type="scientific">freshwater metagenome</name>
    <dbReference type="NCBI Taxonomy" id="449393"/>
    <lineage>
        <taxon>unclassified sequences</taxon>
        <taxon>metagenomes</taxon>
        <taxon>ecological metagenomes</taxon>
    </lineage>
</organism>